<dbReference type="Pfam" id="PF00520">
    <property type="entry name" value="Ion_trans"/>
    <property type="match status" value="1"/>
</dbReference>
<dbReference type="EMBL" id="JAWDGP010007997">
    <property type="protein sequence ID" value="KAK3697793.1"/>
    <property type="molecule type" value="Genomic_DNA"/>
</dbReference>
<dbReference type="FunFam" id="3.30.710.10:FF:000020">
    <property type="entry name" value="Potassium voltage-gated channel protein Shaw"/>
    <property type="match status" value="1"/>
</dbReference>
<evidence type="ECO:0000256" key="6">
    <source>
        <dbReference type="ARBA" id="ARBA00022882"/>
    </source>
</evidence>
<keyword evidence="5" id="KW-0631">Potassium channel</keyword>
<dbReference type="Gene3D" id="1.20.120.350">
    <property type="entry name" value="Voltage-gated potassium channels. Chain C"/>
    <property type="match status" value="1"/>
</dbReference>
<evidence type="ECO:0000256" key="5">
    <source>
        <dbReference type="ARBA" id="ARBA00022826"/>
    </source>
</evidence>
<dbReference type="InterPro" id="IPR005821">
    <property type="entry name" value="Ion_trans_dom"/>
</dbReference>
<organism evidence="16 17">
    <name type="scientific">Elysia crispata</name>
    <name type="common">lettuce slug</name>
    <dbReference type="NCBI Taxonomy" id="231223"/>
    <lineage>
        <taxon>Eukaryota</taxon>
        <taxon>Metazoa</taxon>
        <taxon>Spiralia</taxon>
        <taxon>Lophotrochozoa</taxon>
        <taxon>Mollusca</taxon>
        <taxon>Gastropoda</taxon>
        <taxon>Heterobranchia</taxon>
        <taxon>Euthyneura</taxon>
        <taxon>Panpulmonata</taxon>
        <taxon>Sacoglossa</taxon>
        <taxon>Placobranchoidea</taxon>
        <taxon>Plakobranchidae</taxon>
        <taxon>Elysia</taxon>
    </lineage>
</organism>
<feature type="transmembrane region" description="Helical" evidence="14">
    <location>
        <begin position="466"/>
        <end position="487"/>
    </location>
</feature>
<proteinExistence type="inferred from homology"/>
<dbReference type="InterPro" id="IPR011333">
    <property type="entry name" value="SKP1/BTB/POZ_sf"/>
</dbReference>
<dbReference type="SUPFAM" id="SSF81324">
    <property type="entry name" value="Voltage-gated potassium channels"/>
    <property type="match status" value="1"/>
</dbReference>
<keyword evidence="3" id="KW-0633">Potassium transport</keyword>
<comment type="caution">
    <text evidence="16">The sequence shown here is derived from an EMBL/GenBank/DDBJ whole genome shotgun (WGS) entry which is preliminary data.</text>
</comment>
<evidence type="ECO:0000256" key="12">
    <source>
        <dbReference type="ARBA" id="ARBA00061303"/>
    </source>
</evidence>
<feature type="transmembrane region" description="Helical" evidence="14">
    <location>
        <begin position="530"/>
        <end position="550"/>
    </location>
</feature>
<gene>
    <name evidence="16" type="ORF">RRG08_026422</name>
</gene>
<evidence type="ECO:0000256" key="14">
    <source>
        <dbReference type="SAM" id="Phobius"/>
    </source>
</evidence>
<evidence type="ECO:0000256" key="13">
    <source>
        <dbReference type="SAM" id="MobiDB-lite"/>
    </source>
</evidence>
<evidence type="ECO:0000256" key="3">
    <source>
        <dbReference type="ARBA" id="ARBA00022538"/>
    </source>
</evidence>
<evidence type="ECO:0000256" key="2">
    <source>
        <dbReference type="ARBA" id="ARBA00022448"/>
    </source>
</evidence>
<keyword evidence="4 14" id="KW-0812">Transmembrane</keyword>
<dbReference type="GO" id="GO:0001508">
    <property type="term" value="P:action potential"/>
    <property type="evidence" value="ECO:0007669"/>
    <property type="project" value="TreeGrafter"/>
</dbReference>
<dbReference type="GO" id="GO:0008076">
    <property type="term" value="C:voltage-gated potassium channel complex"/>
    <property type="evidence" value="ECO:0007669"/>
    <property type="project" value="InterPro"/>
</dbReference>
<name>A0AAE1CJA5_9GAST</name>
<dbReference type="PRINTS" id="PR00169">
    <property type="entry name" value="KCHANNEL"/>
</dbReference>
<evidence type="ECO:0000256" key="10">
    <source>
        <dbReference type="ARBA" id="ARBA00023136"/>
    </source>
</evidence>
<dbReference type="InterPro" id="IPR003968">
    <property type="entry name" value="K_chnl_volt-dep_Kv"/>
</dbReference>
<feature type="region of interest" description="Disordered" evidence="13">
    <location>
        <begin position="1"/>
        <end position="70"/>
    </location>
</feature>
<dbReference type="PRINTS" id="PR01498">
    <property type="entry name" value="SHAWCHANNEL"/>
</dbReference>
<keyword evidence="10 14" id="KW-0472">Membrane</keyword>
<dbReference type="Proteomes" id="UP001283361">
    <property type="component" value="Unassembled WGS sequence"/>
</dbReference>
<keyword evidence="11" id="KW-0407">Ion channel</keyword>
<comment type="similarity">
    <text evidence="12">Belongs to the potassium channel family. C (Shaw) (TC 1.A.1.2) subfamily. Shaw sub-subfamily.</text>
</comment>
<dbReference type="InterPro" id="IPR000210">
    <property type="entry name" value="BTB/POZ_dom"/>
</dbReference>
<dbReference type="GO" id="GO:0005251">
    <property type="term" value="F:delayed rectifier potassium channel activity"/>
    <property type="evidence" value="ECO:0007669"/>
    <property type="project" value="TreeGrafter"/>
</dbReference>
<evidence type="ECO:0000259" key="15">
    <source>
        <dbReference type="SMART" id="SM00225"/>
    </source>
</evidence>
<keyword evidence="2" id="KW-0813">Transport</keyword>
<keyword evidence="7" id="KW-0630">Potassium</keyword>
<evidence type="ECO:0000256" key="8">
    <source>
        <dbReference type="ARBA" id="ARBA00022989"/>
    </source>
</evidence>
<dbReference type="InterPro" id="IPR003131">
    <property type="entry name" value="T1-type_BTB"/>
</dbReference>
<feature type="compositionally biased region" description="Basic and acidic residues" evidence="13">
    <location>
        <begin position="100"/>
        <end position="112"/>
    </location>
</feature>
<keyword evidence="9" id="KW-0406">Ion transport</keyword>
<dbReference type="InterPro" id="IPR027359">
    <property type="entry name" value="Volt_channel_dom_sf"/>
</dbReference>
<dbReference type="SMART" id="SM00225">
    <property type="entry name" value="BTB"/>
    <property type="match status" value="1"/>
</dbReference>
<reference evidence="16" key="1">
    <citation type="journal article" date="2023" name="G3 (Bethesda)">
        <title>A reference genome for the long-term kleptoplast-retaining sea slug Elysia crispata morphotype clarki.</title>
        <authorList>
            <person name="Eastman K.E."/>
            <person name="Pendleton A.L."/>
            <person name="Shaikh M.A."/>
            <person name="Suttiyut T."/>
            <person name="Ogas R."/>
            <person name="Tomko P."/>
            <person name="Gavelis G."/>
            <person name="Widhalm J.R."/>
            <person name="Wisecaver J.H."/>
        </authorList>
    </citation>
    <scope>NUCLEOTIDE SEQUENCE</scope>
    <source>
        <strain evidence="16">ECLA1</strain>
    </source>
</reference>
<feature type="transmembrane region" description="Helical" evidence="14">
    <location>
        <begin position="499"/>
        <end position="518"/>
    </location>
</feature>
<evidence type="ECO:0000256" key="11">
    <source>
        <dbReference type="ARBA" id="ARBA00023303"/>
    </source>
</evidence>
<dbReference type="InterPro" id="IPR003974">
    <property type="entry name" value="K_chnl_volt-dep_Kv3"/>
</dbReference>
<evidence type="ECO:0000313" key="17">
    <source>
        <dbReference type="Proteomes" id="UP001283361"/>
    </source>
</evidence>
<evidence type="ECO:0000256" key="9">
    <source>
        <dbReference type="ARBA" id="ARBA00023065"/>
    </source>
</evidence>
<feature type="transmembrane region" description="Helical" evidence="14">
    <location>
        <begin position="306"/>
        <end position="329"/>
    </location>
</feature>
<dbReference type="Pfam" id="PF02214">
    <property type="entry name" value="BTB_2"/>
    <property type="match status" value="1"/>
</dbReference>
<feature type="transmembrane region" description="Helical" evidence="14">
    <location>
        <begin position="361"/>
        <end position="379"/>
    </location>
</feature>
<dbReference type="AlphaFoldDB" id="A0AAE1CJA5"/>
<feature type="domain" description="BTB" evidence="15">
    <location>
        <begin position="157"/>
        <end position="256"/>
    </location>
</feature>
<dbReference type="PANTHER" id="PTHR11537">
    <property type="entry name" value="VOLTAGE-GATED POTASSIUM CHANNEL"/>
    <property type="match status" value="1"/>
</dbReference>
<dbReference type="PANTHER" id="PTHR11537:SF252">
    <property type="entry name" value="POTASSIUM VOLTAGE-GATED CHANNEL PROTEIN SHAW"/>
    <property type="match status" value="1"/>
</dbReference>
<sequence>MSAKVRNKLKGIIFSDRPGRPTTSPLTSSRDDSRSGLISHARREGGPAAETDHEESDDAKEESTSKMGAISHIKQVCDGNGFTPKDNPRLQWQRSLRERVADGPRRPHDSTSHVHVTTEQGGDGEGQLTRHYMQSQTNTPVRQLERKLSAASDEGNQRLLLNVGGVRHETHVATLRNVPSSRLSRLAEWHVSGGGGRLEYFFDRHPAVFNSIIDFYRTGELHVPLEVCGAVVKRELDFWQIEEDQIKACCWRHYRSYIENQRILNSFNRSLEHEQDTVDLSSLRGWKLLQMKLWLIMDHPRTSRLAMIYGITSFLFVAASIAGFCLETLPGLRPELMPNITNTSCAGEQKKLHVIQTSNEALNVLDFTCTVFFTLELLLRFCVSPNKRRFVLSPMNIIDLLALVPLYVQVIFEQSNLQSCYMNERFVIEIMFILRIFRMFRIFHLVKHYQALKVLVYALRASLQELLMLFIFLLIAMLIFATMIYYAERSDDFGAGSEFSTIPIGFWWAIITMTTVGYGDVTPSTPVGYMVGTACSVCGVLLVALTFPVISNNFSLFYEHVRSRSLSPRVREESDDVTFTKHEIQIDGEEELCSNYFFM</sequence>
<evidence type="ECO:0000313" key="16">
    <source>
        <dbReference type="EMBL" id="KAK3697793.1"/>
    </source>
</evidence>
<dbReference type="SUPFAM" id="SSF54695">
    <property type="entry name" value="POZ domain"/>
    <property type="match status" value="1"/>
</dbReference>
<feature type="region of interest" description="Disordered" evidence="13">
    <location>
        <begin position="100"/>
        <end position="127"/>
    </location>
</feature>
<dbReference type="Gene3D" id="3.30.710.10">
    <property type="entry name" value="Potassium Channel Kv1.1, Chain A"/>
    <property type="match status" value="1"/>
</dbReference>
<keyword evidence="17" id="KW-1185">Reference proteome</keyword>
<evidence type="ECO:0000256" key="7">
    <source>
        <dbReference type="ARBA" id="ARBA00022958"/>
    </source>
</evidence>
<evidence type="ECO:0000256" key="1">
    <source>
        <dbReference type="ARBA" id="ARBA00004141"/>
    </source>
</evidence>
<comment type="subcellular location">
    <subcellularLocation>
        <location evidence="1">Membrane</location>
        <topology evidence="1">Multi-pass membrane protein</topology>
    </subcellularLocation>
</comment>
<dbReference type="GO" id="GO:0051260">
    <property type="term" value="P:protein homooligomerization"/>
    <property type="evidence" value="ECO:0007669"/>
    <property type="project" value="InterPro"/>
</dbReference>
<dbReference type="FunFam" id="1.10.287.70:FF:000002">
    <property type="entry name" value="Potassium voltage-gated channel subfamily a member"/>
    <property type="match status" value="1"/>
</dbReference>
<feature type="transmembrane region" description="Helical" evidence="14">
    <location>
        <begin position="391"/>
        <end position="411"/>
    </location>
</feature>
<evidence type="ECO:0000256" key="4">
    <source>
        <dbReference type="ARBA" id="ARBA00022692"/>
    </source>
</evidence>
<keyword evidence="8 14" id="KW-1133">Transmembrane helix</keyword>
<keyword evidence="6" id="KW-0851">Voltage-gated channel</keyword>
<accession>A0AAE1CJA5</accession>
<protein>
    <recommendedName>
        <fullName evidence="15">BTB domain-containing protein</fullName>
    </recommendedName>
</protein>
<dbReference type="Gene3D" id="1.10.287.70">
    <property type="match status" value="1"/>
</dbReference>
<dbReference type="InterPro" id="IPR028325">
    <property type="entry name" value="VG_K_chnl"/>
</dbReference>
<feature type="transmembrane region" description="Helical" evidence="14">
    <location>
        <begin position="426"/>
        <end position="446"/>
    </location>
</feature>
<dbReference type="PRINTS" id="PR01491">
    <property type="entry name" value="KVCHANNEL"/>
</dbReference>